<dbReference type="GO" id="GO:0005737">
    <property type="term" value="C:cytoplasm"/>
    <property type="evidence" value="ECO:0007669"/>
    <property type="project" value="UniProtKB-SubCell"/>
</dbReference>
<dbReference type="Gene3D" id="3.60.70.12">
    <property type="entry name" value="L-amino peptidase D-ALA esterase/amidase"/>
    <property type="match status" value="1"/>
</dbReference>
<evidence type="ECO:0000256" key="3">
    <source>
        <dbReference type="ARBA" id="ARBA00022571"/>
    </source>
</evidence>
<feature type="site" description="Involved in the stabilization of negative charge on the oxyanion by the formation of the oxyanion hole" evidence="9">
    <location>
        <position position="115"/>
    </location>
</feature>
<dbReference type="PANTHER" id="PTHR23100:SF0">
    <property type="entry name" value="ARGININE BIOSYNTHESIS BIFUNCTIONAL PROTEIN ARGJ, MITOCHONDRIAL"/>
    <property type="match status" value="1"/>
</dbReference>
<evidence type="ECO:0000256" key="2">
    <source>
        <dbReference type="ARBA" id="ARBA00011475"/>
    </source>
</evidence>
<dbReference type="GO" id="GO:0006592">
    <property type="term" value="P:ornithine biosynthetic process"/>
    <property type="evidence" value="ECO:0007669"/>
    <property type="project" value="TreeGrafter"/>
</dbReference>
<dbReference type="InterPro" id="IPR042195">
    <property type="entry name" value="ArgJ_beta_C"/>
</dbReference>
<name>W6N758_CLOTY</name>
<feature type="binding site" evidence="9">
    <location>
        <position position="275"/>
    </location>
    <ligand>
        <name>substrate</name>
    </ligand>
</feature>
<comment type="subcellular location">
    <subcellularLocation>
        <location evidence="9">Cytoplasm</location>
    </subcellularLocation>
</comment>
<dbReference type="RefSeq" id="WP_017895485.1">
    <property type="nucleotide sequence ID" value="NZ_CBXI010000019.1"/>
</dbReference>
<evidence type="ECO:0000256" key="8">
    <source>
        <dbReference type="ARBA" id="ARBA00023315"/>
    </source>
</evidence>
<keyword evidence="3 9" id="KW-0055">Arginine biosynthesis</keyword>
<feature type="binding site" evidence="9">
    <location>
        <position position="401"/>
    </location>
    <ligand>
        <name>substrate</name>
    </ligand>
</feature>
<organism evidence="10 11">
    <name type="scientific">Clostridium tyrobutyricum DIVETGP</name>
    <dbReference type="NCBI Taxonomy" id="1408889"/>
    <lineage>
        <taxon>Bacteria</taxon>
        <taxon>Bacillati</taxon>
        <taxon>Bacillota</taxon>
        <taxon>Clostridia</taxon>
        <taxon>Eubacteriales</taxon>
        <taxon>Clostridiaceae</taxon>
        <taxon>Clostridium</taxon>
    </lineage>
</organism>
<feature type="binding site" evidence="9">
    <location>
        <position position="406"/>
    </location>
    <ligand>
        <name>substrate</name>
    </ligand>
</feature>
<gene>
    <name evidence="9" type="primary">argJ</name>
    <name evidence="10" type="ORF">CTDIVETGP_1224</name>
</gene>
<evidence type="ECO:0000256" key="5">
    <source>
        <dbReference type="ARBA" id="ARBA00022679"/>
    </source>
</evidence>
<comment type="catalytic activity">
    <reaction evidence="9">
        <text>L-glutamate + acetyl-CoA = N-acetyl-L-glutamate + CoA + H(+)</text>
        <dbReference type="Rhea" id="RHEA:24292"/>
        <dbReference type="ChEBI" id="CHEBI:15378"/>
        <dbReference type="ChEBI" id="CHEBI:29985"/>
        <dbReference type="ChEBI" id="CHEBI:44337"/>
        <dbReference type="ChEBI" id="CHEBI:57287"/>
        <dbReference type="ChEBI" id="CHEBI:57288"/>
        <dbReference type="EC" id="2.3.1.1"/>
    </reaction>
</comment>
<keyword evidence="4 9" id="KW-0028">Amino-acid biosynthesis</keyword>
<dbReference type="EC" id="2.3.1.1" evidence="9"/>
<feature type="chain" id="PRO_5023403413" description="Arginine biosynthesis bifunctional protein ArgJ beta chain" evidence="9">
    <location>
        <begin position="189"/>
        <end position="406"/>
    </location>
</feature>
<evidence type="ECO:0000313" key="10">
    <source>
        <dbReference type="EMBL" id="CDL91154.1"/>
    </source>
</evidence>
<feature type="binding site" evidence="9">
    <location>
        <position position="189"/>
    </location>
    <ligand>
        <name>substrate</name>
    </ligand>
</feature>
<evidence type="ECO:0000256" key="9">
    <source>
        <dbReference type="HAMAP-Rule" id="MF_01106"/>
    </source>
</evidence>
<feature type="binding site" evidence="9">
    <location>
        <position position="178"/>
    </location>
    <ligand>
        <name>substrate</name>
    </ligand>
</feature>
<comment type="pathway">
    <text evidence="9">Amino-acid biosynthesis; L-arginine biosynthesis; L-ornithine and N-acetyl-L-glutamate from L-glutamate and N(2)-acetyl-L-ornithine (cyclic): step 1/1.</text>
</comment>
<dbReference type="InterPro" id="IPR016117">
    <property type="entry name" value="ArgJ-like_dom_sf"/>
</dbReference>
<dbReference type="InterPro" id="IPR002813">
    <property type="entry name" value="Arg_biosynth_ArgJ"/>
</dbReference>
<comment type="similarity">
    <text evidence="1 9">Belongs to the ArgJ family.</text>
</comment>
<keyword evidence="11" id="KW-1185">Reference proteome</keyword>
<keyword evidence="9" id="KW-0963">Cytoplasm</keyword>
<comment type="function">
    <text evidence="9">Catalyzes two activities which are involved in the cyclic version of arginine biosynthesis: the synthesis of N-acetylglutamate from glutamate and acetyl-CoA as the acetyl donor, and of ornithine by transacetylation between N(2)-acetylornithine and glutamate.</text>
</comment>
<feature type="active site" description="Nucleophile" evidence="9">
    <location>
        <position position="189"/>
    </location>
</feature>
<dbReference type="Gene3D" id="3.10.20.340">
    <property type="entry name" value="ArgJ beta chain, C-terminal domain"/>
    <property type="match status" value="1"/>
</dbReference>
<feature type="site" description="Cleavage; by autolysis" evidence="9">
    <location>
        <begin position="188"/>
        <end position="189"/>
    </location>
</feature>
<dbReference type="CDD" id="cd02152">
    <property type="entry name" value="OAT"/>
    <property type="match status" value="1"/>
</dbReference>
<evidence type="ECO:0000256" key="6">
    <source>
        <dbReference type="ARBA" id="ARBA00022813"/>
    </source>
</evidence>
<comment type="subunit">
    <text evidence="2 9">Heterotetramer of two alpha and two beta chains.</text>
</comment>
<dbReference type="Proteomes" id="UP000019482">
    <property type="component" value="Unassembled WGS sequence"/>
</dbReference>
<dbReference type="NCBIfam" id="NF003802">
    <property type="entry name" value="PRK05388.1"/>
    <property type="match status" value="1"/>
</dbReference>
<keyword evidence="8 9" id="KW-0012">Acyltransferase</keyword>
<protein>
    <recommendedName>
        <fullName evidence="9">Arginine biosynthesis bifunctional protein ArgJ</fullName>
    </recommendedName>
    <domain>
        <recommendedName>
            <fullName evidence="9">Glutamate N-acetyltransferase</fullName>
            <ecNumber evidence="9">2.3.1.35</ecNumber>
        </recommendedName>
        <alternativeName>
            <fullName evidence="9">Ornithine acetyltransferase</fullName>
            <shortName evidence="9">OATase</shortName>
        </alternativeName>
        <alternativeName>
            <fullName evidence="9">Ornithine transacetylase</fullName>
        </alternativeName>
    </domain>
    <domain>
        <recommendedName>
            <fullName evidence="9">Amino-acid acetyltransferase</fullName>
            <ecNumber evidence="9">2.3.1.1</ecNumber>
        </recommendedName>
        <alternativeName>
            <fullName evidence="9">N-acetylglutamate synthase</fullName>
            <shortName evidence="9">AGSase</shortName>
        </alternativeName>
    </domain>
    <component>
        <recommendedName>
            <fullName evidence="9">Arginine biosynthesis bifunctional protein ArgJ alpha chain</fullName>
        </recommendedName>
    </component>
    <component>
        <recommendedName>
            <fullName evidence="9">Arginine biosynthesis bifunctional protein ArgJ beta chain</fullName>
        </recommendedName>
    </component>
</protein>
<dbReference type="Pfam" id="PF01960">
    <property type="entry name" value="ArgJ"/>
    <property type="match status" value="1"/>
</dbReference>
<evidence type="ECO:0000313" key="11">
    <source>
        <dbReference type="Proteomes" id="UP000019482"/>
    </source>
</evidence>
<comment type="pathway">
    <text evidence="9">Amino-acid biosynthesis; L-arginine biosynthesis; N(2)-acetyl-L-ornithine from L-glutamate: step 1/4.</text>
</comment>
<dbReference type="NCBIfam" id="TIGR00120">
    <property type="entry name" value="ArgJ"/>
    <property type="match status" value="1"/>
</dbReference>
<dbReference type="GeneID" id="29418465"/>
<keyword evidence="7 9" id="KW-0511">Multifunctional enzyme</keyword>
<dbReference type="EMBL" id="CBXI010000019">
    <property type="protein sequence ID" value="CDL91154.1"/>
    <property type="molecule type" value="Genomic_DNA"/>
</dbReference>
<evidence type="ECO:0000256" key="4">
    <source>
        <dbReference type="ARBA" id="ARBA00022605"/>
    </source>
</evidence>
<comment type="caution">
    <text evidence="10">The sequence shown here is derived from an EMBL/GenBank/DDBJ whole genome shotgun (WGS) entry which is preliminary data.</text>
</comment>
<reference evidence="10 11" key="1">
    <citation type="journal article" date="2015" name="Genome Announc.">
        <title>Draft Genome Sequence of Clostridium tyrobutyricum Strain DIVETGP, Isolated from Cow's Milk for Grana Padano Production.</title>
        <authorList>
            <person name="Soggiu A."/>
            <person name="Piras C."/>
            <person name="Gaiarsa S."/>
            <person name="Sassera D."/>
            <person name="Roncada P."/>
            <person name="Bendixen E."/>
            <person name="Brasca M."/>
            <person name="Bonizzi L."/>
        </authorList>
    </citation>
    <scope>NUCLEOTIDE SEQUENCE [LARGE SCALE GENOMIC DNA]</scope>
    <source>
        <strain evidence="10 11">DIVETGP</strain>
    </source>
</reference>
<dbReference type="SUPFAM" id="SSF56266">
    <property type="entry name" value="DmpA/ArgJ-like"/>
    <property type="match status" value="1"/>
</dbReference>
<proteinExistence type="inferred from homology"/>
<dbReference type="AlphaFoldDB" id="W6N758"/>
<feature type="binding site" evidence="9">
    <location>
        <position position="152"/>
    </location>
    <ligand>
        <name>substrate</name>
    </ligand>
</feature>
<evidence type="ECO:0000256" key="1">
    <source>
        <dbReference type="ARBA" id="ARBA00006774"/>
    </source>
</evidence>
<dbReference type="UniPathway" id="UPA00068">
    <property type="reaction ID" value="UER00106"/>
</dbReference>
<dbReference type="GO" id="GO:0004042">
    <property type="term" value="F:L-glutamate N-acetyltransferase activity"/>
    <property type="evidence" value="ECO:0007669"/>
    <property type="project" value="UniProtKB-UniRule"/>
</dbReference>
<dbReference type="OrthoDB" id="9804242at2"/>
<feature type="site" description="Involved in the stabilization of negative charge on the oxyanion by the formation of the oxyanion hole" evidence="9">
    <location>
        <position position="116"/>
    </location>
</feature>
<dbReference type="EC" id="2.3.1.35" evidence="9"/>
<dbReference type="HAMAP" id="MF_01106">
    <property type="entry name" value="ArgJ"/>
    <property type="match status" value="1"/>
</dbReference>
<dbReference type="GO" id="GO:0006526">
    <property type="term" value="P:L-arginine biosynthetic process"/>
    <property type="evidence" value="ECO:0007669"/>
    <property type="project" value="UniProtKB-UniRule"/>
</dbReference>
<accession>W6N758</accession>
<comment type="catalytic activity">
    <reaction evidence="9">
        <text>N(2)-acetyl-L-ornithine + L-glutamate = N-acetyl-L-glutamate + L-ornithine</text>
        <dbReference type="Rhea" id="RHEA:15349"/>
        <dbReference type="ChEBI" id="CHEBI:29985"/>
        <dbReference type="ChEBI" id="CHEBI:44337"/>
        <dbReference type="ChEBI" id="CHEBI:46911"/>
        <dbReference type="ChEBI" id="CHEBI:57805"/>
        <dbReference type="EC" id="2.3.1.35"/>
    </reaction>
</comment>
<dbReference type="PANTHER" id="PTHR23100">
    <property type="entry name" value="ARGININE BIOSYNTHESIS BIFUNCTIONAL PROTEIN ARGJ"/>
    <property type="match status" value="1"/>
</dbReference>
<sequence>MNFKITKGGVTSPKGFKSSGVSTGLKKGNKKDLALVYSKESCNSAGVYTKNRVKGAPLIVTREHLNNSKAQAIIINSGNANTCTGDTGIKNAEEMCSCCADLLELKKEDVLVASTGVIGVQLNIDAIKKSIPDLVNSLSEDEHKNAANAIMTTDTVLKTVSLSFKIGDKTVTIGAMTKGSGMIHPDMATMLAFITTDINISTALLNKALKDSVKVSYNRISVDRDTSTNDMALILANGLAGNPVIDEENQDYQIFSQALNEINITLAKMMAKDGEGATKLVECKVINAPNEHDAEILSKSVICSNLVKTAMFGADANWGRVLDALGYAGVDFDINKLQLSMESSKGTIEVFKNGYPVDFSEDIAKQILSEDEILIIVNMNCGSCIVSSWGCDLTYDYIKINGDYRS</sequence>
<keyword evidence="6 9" id="KW-0068">Autocatalytic cleavage</keyword>
<dbReference type="GO" id="GO:0004358">
    <property type="term" value="F:L-glutamate N-acetyltransferase activity, acting on acetyl-L-ornithine as donor"/>
    <property type="evidence" value="ECO:0007669"/>
    <property type="project" value="UniProtKB-UniRule"/>
</dbReference>
<evidence type="ECO:0000256" key="7">
    <source>
        <dbReference type="ARBA" id="ARBA00023268"/>
    </source>
</evidence>
<dbReference type="FunFam" id="3.60.70.12:FF:000001">
    <property type="entry name" value="Arginine biosynthesis bifunctional protein ArgJ, chloroplastic"/>
    <property type="match status" value="1"/>
</dbReference>
<feature type="chain" id="PRO_5023403412" description="Arginine biosynthesis bifunctional protein ArgJ alpha chain" evidence="9">
    <location>
        <begin position="1"/>
        <end position="188"/>
    </location>
</feature>
<keyword evidence="5 9" id="KW-0808">Transferase</keyword>